<dbReference type="InterPro" id="IPR011257">
    <property type="entry name" value="DNA_glycosylase"/>
</dbReference>
<keyword evidence="13" id="KW-0234">DNA repair</keyword>
<dbReference type="FunFam" id="3.40.10.10:FF:000001">
    <property type="entry name" value="DNA-3-methyladenine glycosylase 2"/>
    <property type="match status" value="1"/>
</dbReference>
<dbReference type="Pfam" id="PF12833">
    <property type="entry name" value="HTH_18"/>
    <property type="match status" value="1"/>
</dbReference>
<dbReference type="InterPro" id="IPR037046">
    <property type="entry name" value="AlkA_N_sf"/>
</dbReference>
<dbReference type="EC" id="3.2.2.21" evidence="3"/>
<dbReference type="GO" id="GO:0032259">
    <property type="term" value="P:methylation"/>
    <property type="evidence" value="ECO:0007669"/>
    <property type="project" value="UniProtKB-KW"/>
</dbReference>
<dbReference type="InterPro" id="IPR051912">
    <property type="entry name" value="Alkylbase_DNA_Glycosylase/TA"/>
</dbReference>
<dbReference type="AlphaFoldDB" id="A0A7X0V9S9"/>
<dbReference type="Gene3D" id="3.40.10.10">
    <property type="entry name" value="DNA Methylphosphotriester Repair Domain"/>
    <property type="match status" value="1"/>
</dbReference>
<evidence type="ECO:0000256" key="6">
    <source>
        <dbReference type="ARBA" id="ARBA00022723"/>
    </source>
</evidence>
<keyword evidence="4" id="KW-0489">Methyltransferase</keyword>
<evidence type="ECO:0000256" key="10">
    <source>
        <dbReference type="ARBA" id="ARBA00023125"/>
    </source>
</evidence>
<dbReference type="PANTHER" id="PTHR43003:SF13">
    <property type="entry name" value="DNA-3-METHYLADENINE GLYCOSYLASE 2"/>
    <property type="match status" value="1"/>
</dbReference>
<dbReference type="Pfam" id="PF06029">
    <property type="entry name" value="AlkA_N"/>
    <property type="match status" value="1"/>
</dbReference>
<comment type="catalytic activity">
    <reaction evidence="1">
        <text>Hydrolysis of alkylated DNA, releasing 3-methyladenine, 3-methylguanine, 7-methylguanine and 7-methyladenine.</text>
        <dbReference type="EC" id="3.2.2.21"/>
    </reaction>
</comment>
<evidence type="ECO:0000256" key="2">
    <source>
        <dbReference type="ARBA" id="ARBA00001947"/>
    </source>
</evidence>
<dbReference type="SUPFAM" id="SSF46689">
    <property type="entry name" value="Homeodomain-like"/>
    <property type="match status" value="1"/>
</dbReference>
<evidence type="ECO:0000256" key="11">
    <source>
        <dbReference type="ARBA" id="ARBA00023159"/>
    </source>
</evidence>
<keyword evidence="8" id="KW-0862">Zinc</keyword>
<accession>A0A7X0V9S9</accession>
<comment type="caution">
    <text evidence="15">The sequence shown here is derived from an EMBL/GenBank/DDBJ whole genome shotgun (WGS) entry which is preliminary data.</text>
</comment>
<evidence type="ECO:0000256" key="1">
    <source>
        <dbReference type="ARBA" id="ARBA00000086"/>
    </source>
</evidence>
<dbReference type="Gene3D" id="1.10.1670.10">
    <property type="entry name" value="Helix-hairpin-Helix base-excision DNA repair enzymes (C-terminal)"/>
    <property type="match status" value="1"/>
</dbReference>
<dbReference type="GO" id="GO:0005737">
    <property type="term" value="C:cytoplasm"/>
    <property type="evidence" value="ECO:0007669"/>
    <property type="project" value="TreeGrafter"/>
</dbReference>
<dbReference type="GO" id="GO:0032131">
    <property type="term" value="F:alkylated DNA binding"/>
    <property type="evidence" value="ECO:0007669"/>
    <property type="project" value="TreeGrafter"/>
</dbReference>
<dbReference type="Gene3D" id="3.30.310.20">
    <property type="entry name" value="DNA-3-methyladenine glycosylase AlkA, N-terminal domain"/>
    <property type="match status" value="1"/>
</dbReference>
<dbReference type="GO" id="GO:0008725">
    <property type="term" value="F:DNA-3-methyladenine glycosylase activity"/>
    <property type="evidence" value="ECO:0007669"/>
    <property type="project" value="TreeGrafter"/>
</dbReference>
<dbReference type="InterPro" id="IPR023170">
    <property type="entry name" value="HhH_base_excis_C"/>
</dbReference>
<dbReference type="RefSeq" id="WP_185251863.1">
    <property type="nucleotide sequence ID" value="NZ_JACKXE010000001.1"/>
</dbReference>
<dbReference type="GO" id="GO:0006285">
    <property type="term" value="P:base-excision repair, AP site formation"/>
    <property type="evidence" value="ECO:0007669"/>
    <property type="project" value="TreeGrafter"/>
</dbReference>
<feature type="domain" description="HTH araC/xylS-type" evidence="14">
    <location>
        <begin position="91"/>
        <end position="189"/>
    </location>
</feature>
<dbReference type="InterPro" id="IPR003265">
    <property type="entry name" value="HhH-GPD_domain"/>
</dbReference>
<keyword evidence="12" id="KW-0804">Transcription</keyword>
<dbReference type="Gene3D" id="1.10.10.60">
    <property type="entry name" value="Homeodomain-like"/>
    <property type="match status" value="1"/>
</dbReference>
<dbReference type="SUPFAM" id="SSF48150">
    <property type="entry name" value="DNA-glycosylase"/>
    <property type="match status" value="1"/>
</dbReference>
<dbReference type="SMART" id="SM00478">
    <property type="entry name" value="ENDO3c"/>
    <property type="match status" value="1"/>
</dbReference>
<dbReference type="InterPro" id="IPR004026">
    <property type="entry name" value="Ada_DNA_repair_Zn-bd"/>
</dbReference>
<dbReference type="GO" id="GO:0008168">
    <property type="term" value="F:methyltransferase activity"/>
    <property type="evidence" value="ECO:0007669"/>
    <property type="project" value="UniProtKB-KW"/>
</dbReference>
<evidence type="ECO:0000259" key="14">
    <source>
        <dbReference type="PROSITE" id="PS01124"/>
    </source>
</evidence>
<dbReference type="InterPro" id="IPR018060">
    <property type="entry name" value="HTH_AraC"/>
</dbReference>
<organism evidence="15 16">
    <name type="scientific">Nocardioides luti</name>
    <dbReference type="NCBI Taxonomy" id="2761101"/>
    <lineage>
        <taxon>Bacteria</taxon>
        <taxon>Bacillati</taxon>
        <taxon>Actinomycetota</taxon>
        <taxon>Actinomycetes</taxon>
        <taxon>Propionibacteriales</taxon>
        <taxon>Nocardioidaceae</taxon>
        <taxon>Nocardioides</taxon>
    </lineage>
</organism>
<name>A0A7X0V9S9_9ACTN</name>
<evidence type="ECO:0000256" key="3">
    <source>
        <dbReference type="ARBA" id="ARBA00012000"/>
    </source>
</evidence>
<dbReference type="PANTHER" id="PTHR43003">
    <property type="entry name" value="DNA-3-METHYLADENINE GLYCOSYLASE"/>
    <property type="match status" value="1"/>
</dbReference>
<keyword evidence="11" id="KW-0010">Activator</keyword>
<protein>
    <recommendedName>
        <fullName evidence="3">DNA-3-methyladenine glycosylase II</fullName>
        <ecNumber evidence="3">3.2.2.21</ecNumber>
    </recommendedName>
</protein>
<dbReference type="CDD" id="cd00056">
    <property type="entry name" value="ENDO3c"/>
    <property type="match status" value="1"/>
</dbReference>
<dbReference type="SUPFAM" id="SSF57884">
    <property type="entry name" value="Ada DNA repair protein, N-terminal domain (N-Ada 10)"/>
    <property type="match status" value="1"/>
</dbReference>
<dbReference type="InterPro" id="IPR010316">
    <property type="entry name" value="AlkA_N"/>
</dbReference>
<reference evidence="15 16" key="1">
    <citation type="submission" date="2020-08" db="EMBL/GenBank/DDBJ databases">
        <authorList>
            <person name="Seo M.-J."/>
        </authorList>
    </citation>
    <scope>NUCLEOTIDE SEQUENCE [LARGE SCALE GENOMIC DNA]</scope>
    <source>
        <strain evidence="15 16">KIGAM211</strain>
    </source>
</reference>
<dbReference type="GO" id="GO:0043565">
    <property type="term" value="F:sequence-specific DNA binding"/>
    <property type="evidence" value="ECO:0007669"/>
    <property type="project" value="InterPro"/>
</dbReference>
<evidence type="ECO:0000256" key="9">
    <source>
        <dbReference type="ARBA" id="ARBA00023015"/>
    </source>
</evidence>
<evidence type="ECO:0000256" key="8">
    <source>
        <dbReference type="ARBA" id="ARBA00022833"/>
    </source>
</evidence>
<keyword evidence="10" id="KW-0238">DNA-binding</keyword>
<dbReference type="GO" id="GO:0008270">
    <property type="term" value="F:zinc ion binding"/>
    <property type="evidence" value="ECO:0007669"/>
    <property type="project" value="InterPro"/>
</dbReference>
<dbReference type="GO" id="GO:0003700">
    <property type="term" value="F:DNA-binding transcription factor activity"/>
    <property type="evidence" value="ECO:0007669"/>
    <property type="project" value="InterPro"/>
</dbReference>
<evidence type="ECO:0000256" key="7">
    <source>
        <dbReference type="ARBA" id="ARBA00022763"/>
    </source>
</evidence>
<evidence type="ECO:0000256" key="12">
    <source>
        <dbReference type="ARBA" id="ARBA00023163"/>
    </source>
</evidence>
<keyword evidence="9" id="KW-0805">Transcription regulation</keyword>
<dbReference type="InterPro" id="IPR035451">
    <property type="entry name" value="Ada-like_dom_sf"/>
</dbReference>
<dbReference type="PROSITE" id="PS01124">
    <property type="entry name" value="HTH_ARAC_FAMILY_2"/>
    <property type="match status" value="1"/>
</dbReference>
<dbReference type="InterPro" id="IPR009057">
    <property type="entry name" value="Homeodomain-like_sf"/>
</dbReference>
<keyword evidence="5" id="KW-0808">Transferase</keyword>
<dbReference type="GO" id="GO:0043916">
    <property type="term" value="F:DNA-7-methylguanine glycosylase activity"/>
    <property type="evidence" value="ECO:0007669"/>
    <property type="project" value="TreeGrafter"/>
</dbReference>
<comment type="cofactor">
    <cofactor evidence="2">
        <name>Zn(2+)</name>
        <dbReference type="ChEBI" id="CHEBI:29105"/>
    </cofactor>
</comment>
<evidence type="ECO:0000256" key="5">
    <source>
        <dbReference type="ARBA" id="ARBA00022679"/>
    </source>
</evidence>
<proteinExistence type="predicted"/>
<keyword evidence="7" id="KW-0227">DNA damage</keyword>
<sequence length="496" mass="52825">MSGVERLDRESCYRAVKSRDRRFDGVFYTAVRTTGIYCRPSCPARTPGFANVTFHPSAAAAQAAGFRACKRCLPDATPGSPDWDVAATAAGRAMRLIADGVVDRAGVEGLAQRVGYTPRHLTRILTAELGAGPLALARAKRAQTARVLIETTDLTYADVAFASGFSSVRQFNDTIREVYAATPTDLRGRRGGRPATGTVTMRLAVRTPYAGRAMLAFLAYHLVPGVEVAGDGFYARTLDLPHGPGTVRLDIDDALDAGRTAFVTATFTLHDLRDTAAAVERARRLVDADCDPLAVDDHFAGDPVVGPLARRTPGLRVPGQVDGDETAVRTVIGQQISVTGARTVTGRLVALHGRPVDTGVPGLTHLFPDAATLAAVDPETLPMPRARGRALVALCAALATGSVALDRGPDRDDVRRALLELPGIGPWTADYVAMRALAHPDVFLPTDIGVRNALAGLGHDPAAVVAASETWRPWRSYALMHLWNTLMPPLPDSLEP</sequence>
<dbReference type="Pfam" id="PF02805">
    <property type="entry name" value="Ada_Zn_binding"/>
    <property type="match status" value="1"/>
</dbReference>
<evidence type="ECO:0000256" key="13">
    <source>
        <dbReference type="ARBA" id="ARBA00023204"/>
    </source>
</evidence>
<dbReference type="Proteomes" id="UP000523955">
    <property type="component" value="Unassembled WGS sequence"/>
</dbReference>
<gene>
    <name evidence="15" type="ORF">H5V45_04655</name>
</gene>
<keyword evidence="16" id="KW-1185">Reference proteome</keyword>
<keyword evidence="6" id="KW-0479">Metal-binding</keyword>
<evidence type="ECO:0000256" key="4">
    <source>
        <dbReference type="ARBA" id="ARBA00022603"/>
    </source>
</evidence>
<dbReference type="SMART" id="SM01009">
    <property type="entry name" value="AlkA_N"/>
    <property type="match status" value="1"/>
</dbReference>
<dbReference type="EMBL" id="JACKXE010000001">
    <property type="protein sequence ID" value="MBB6626610.1"/>
    <property type="molecule type" value="Genomic_DNA"/>
</dbReference>
<dbReference type="GO" id="GO:0006307">
    <property type="term" value="P:DNA alkylation repair"/>
    <property type="evidence" value="ECO:0007669"/>
    <property type="project" value="TreeGrafter"/>
</dbReference>
<evidence type="ECO:0000313" key="15">
    <source>
        <dbReference type="EMBL" id="MBB6626610.1"/>
    </source>
</evidence>
<dbReference type="Gene3D" id="1.10.340.30">
    <property type="entry name" value="Hypothetical protein, domain 2"/>
    <property type="match status" value="1"/>
</dbReference>
<dbReference type="SUPFAM" id="SSF55945">
    <property type="entry name" value="TATA-box binding protein-like"/>
    <property type="match status" value="1"/>
</dbReference>
<dbReference type="SMART" id="SM00342">
    <property type="entry name" value="HTH_ARAC"/>
    <property type="match status" value="1"/>
</dbReference>
<evidence type="ECO:0000313" key="16">
    <source>
        <dbReference type="Proteomes" id="UP000523955"/>
    </source>
</evidence>
<dbReference type="GO" id="GO:0032993">
    <property type="term" value="C:protein-DNA complex"/>
    <property type="evidence" value="ECO:0007669"/>
    <property type="project" value="TreeGrafter"/>
</dbReference>